<evidence type="ECO:0000313" key="3">
    <source>
        <dbReference type="Proteomes" id="UP000789396"/>
    </source>
</evidence>
<dbReference type="Proteomes" id="UP000789396">
    <property type="component" value="Unassembled WGS sequence"/>
</dbReference>
<comment type="caution">
    <text evidence="2">The sequence shown here is derived from an EMBL/GenBank/DDBJ whole genome shotgun (WGS) entry which is preliminary data.</text>
</comment>
<protein>
    <submittedName>
        <fullName evidence="2">2733_t:CDS:1</fullName>
    </submittedName>
</protein>
<gene>
    <name evidence="2" type="ORF">RFULGI_LOCUS7775</name>
</gene>
<proteinExistence type="predicted"/>
<feature type="compositionally biased region" description="Acidic residues" evidence="1">
    <location>
        <begin position="51"/>
        <end position="62"/>
    </location>
</feature>
<name>A0A9N9DB51_9GLOM</name>
<reference evidence="2" key="1">
    <citation type="submission" date="2021-06" db="EMBL/GenBank/DDBJ databases">
        <authorList>
            <person name="Kallberg Y."/>
            <person name="Tangrot J."/>
            <person name="Rosling A."/>
        </authorList>
    </citation>
    <scope>NUCLEOTIDE SEQUENCE</scope>
    <source>
        <strain evidence="2">IN212</strain>
    </source>
</reference>
<feature type="region of interest" description="Disordered" evidence="1">
    <location>
        <begin position="28"/>
        <end position="62"/>
    </location>
</feature>
<keyword evidence="3" id="KW-1185">Reference proteome</keyword>
<evidence type="ECO:0000313" key="2">
    <source>
        <dbReference type="EMBL" id="CAG8632605.1"/>
    </source>
</evidence>
<sequence length="82" mass="9566">PRVSANSIIDVMNIQSNPRSVTTYEDYETEDKYYDDSSDNNDEPVNKVEENPVEEQDEDQEELRELVLLSSDPKIQHKVCYL</sequence>
<feature type="non-terminal residue" evidence="2">
    <location>
        <position position="1"/>
    </location>
</feature>
<dbReference type="EMBL" id="CAJVPZ010011683">
    <property type="protein sequence ID" value="CAG8632605.1"/>
    <property type="molecule type" value="Genomic_DNA"/>
</dbReference>
<evidence type="ECO:0000256" key="1">
    <source>
        <dbReference type="SAM" id="MobiDB-lite"/>
    </source>
</evidence>
<accession>A0A9N9DB51</accession>
<dbReference type="AlphaFoldDB" id="A0A9N9DB51"/>
<organism evidence="2 3">
    <name type="scientific">Racocetra fulgida</name>
    <dbReference type="NCBI Taxonomy" id="60492"/>
    <lineage>
        <taxon>Eukaryota</taxon>
        <taxon>Fungi</taxon>
        <taxon>Fungi incertae sedis</taxon>
        <taxon>Mucoromycota</taxon>
        <taxon>Glomeromycotina</taxon>
        <taxon>Glomeromycetes</taxon>
        <taxon>Diversisporales</taxon>
        <taxon>Gigasporaceae</taxon>
        <taxon>Racocetra</taxon>
    </lineage>
</organism>